<reference evidence="1 2" key="1">
    <citation type="submission" date="2016-11" db="EMBL/GenBank/DDBJ databases">
        <title>Trade-off between light-utilization and light-protection in marine flavobacteria.</title>
        <authorList>
            <person name="Kumagai Y."/>
        </authorList>
    </citation>
    <scope>NUCLEOTIDE SEQUENCE [LARGE SCALE GENOMIC DNA]</scope>
    <source>
        <strain evidence="1 2">NBRC 107125</strain>
    </source>
</reference>
<name>A0A1X9NEB7_9GAMM</name>
<dbReference type="RefSeq" id="WP_085760091.1">
    <property type="nucleotide sequence ID" value="NZ_CP019343.1"/>
</dbReference>
<organism evidence="1 2">
    <name type="scientific">Oceanicoccus sagamiensis</name>
    <dbReference type="NCBI Taxonomy" id="716816"/>
    <lineage>
        <taxon>Bacteria</taxon>
        <taxon>Pseudomonadati</taxon>
        <taxon>Pseudomonadota</taxon>
        <taxon>Gammaproteobacteria</taxon>
        <taxon>Cellvibrionales</taxon>
        <taxon>Spongiibacteraceae</taxon>
        <taxon>Oceanicoccus</taxon>
    </lineage>
</organism>
<evidence type="ECO:0000313" key="1">
    <source>
        <dbReference type="EMBL" id="ARN75896.1"/>
    </source>
</evidence>
<gene>
    <name evidence="1" type="ORF">BST96_18395</name>
</gene>
<dbReference type="NCBIfam" id="NF045613">
    <property type="entry name" value="PA1571_fam"/>
    <property type="match status" value="1"/>
</dbReference>
<proteinExistence type="predicted"/>
<sequence length="74" mass="8151">MNKQYANFEDSASTYSDPLDALLFDEQLLDEDYHGAIIDLDGNEQPITEAMILAACAALEEEVESIYGAEFSGK</sequence>
<dbReference type="InterPro" id="IPR054635">
    <property type="entry name" value="PA1571-like"/>
</dbReference>
<dbReference type="KEGG" id="osg:BST96_18395"/>
<protein>
    <submittedName>
        <fullName evidence="1">Uncharacterized protein</fullName>
    </submittedName>
</protein>
<dbReference type="Proteomes" id="UP000193450">
    <property type="component" value="Chromosome"/>
</dbReference>
<evidence type="ECO:0000313" key="2">
    <source>
        <dbReference type="Proteomes" id="UP000193450"/>
    </source>
</evidence>
<accession>A0A1X9NEB7</accession>
<dbReference type="EMBL" id="CP019343">
    <property type="protein sequence ID" value="ARN75896.1"/>
    <property type="molecule type" value="Genomic_DNA"/>
</dbReference>
<keyword evidence="2" id="KW-1185">Reference proteome</keyword>
<dbReference type="STRING" id="716816.BST96_18395"/>
<dbReference type="AlphaFoldDB" id="A0A1X9NEB7"/>